<accession>Q0SC72</accession>
<dbReference type="KEGG" id="rha:RHA1_ro03061"/>
<dbReference type="PATRIC" id="fig|101510.16.peg.3092"/>
<gene>
    <name evidence="1" type="ordered locus">RHA1_ro03061</name>
</gene>
<evidence type="ECO:0000313" key="1">
    <source>
        <dbReference type="EMBL" id="ABG94864.1"/>
    </source>
</evidence>
<evidence type="ECO:0000313" key="2">
    <source>
        <dbReference type="Proteomes" id="UP000008710"/>
    </source>
</evidence>
<protein>
    <submittedName>
        <fullName evidence="1">Uncharacterized protein</fullName>
    </submittedName>
</protein>
<dbReference type="Proteomes" id="UP000008710">
    <property type="component" value="Chromosome"/>
</dbReference>
<name>Q0SC72_RHOJR</name>
<proteinExistence type="predicted"/>
<reference evidence="2" key="1">
    <citation type="journal article" date="2006" name="Proc. Natl. Acad. Sci. U.S.A.">
        <title>The complete genome of Rhodococcus sp. RHA1 provides insights into a catabolic powerhouse.</title>
        <authorList>
            <person name="McLeod M.P."/>
            <person name="Warren R.L."/>
            <person name="Hsiao W.W.L."/>
            <person name="Araki N."/>
            <person name="Myhre M."/>
            <person name="Fernandes C."/>
            <person name="Miyazawa D."/>
            <person name="Wong W."/>
            <person name="Lillquist A.L."/>
            <person name="Wang D."/>
            <person name="Dosanjh M."/>
            <person name="Hara H."/>
            <person name="Petrescu A."/>
            <person name="Morin R.D."/>
            <person name="Yang G."/>
            <person name="Stott J.M."/>
            <person name="Schein J.E."/>
            <person name="Shin H."/>
            <person name="Smailus D."/>
            <person name="Siddiqui A.S."/>
            <person name="Marra M.A."/>
            <person name="Jones S.J.M."/>
            <person name="Holt R."/>
            <person name="Brinkman F.S.L."/>
            <person name="Miyauchi K."/>
            <person name="Fukuda M."/>
            <person name="Davies J.E."/>
            <person name="Mohn W.W."/>
            <person name="Eltis L.D."/>
        </authorList>
    </citation>
    <scope>NUCLEOTIDE SEQUENCE [LARGE SCALE GENOMIC DNA]</scope>
    <source>
        <strain evidence="2">RHA1</strain>
    </source>
</reference>
<sequence length="81" mass="8833">MLRLPHQESFVPLGSFPLVEHIGFAHTEGDLTTLMAVTRGRIDADQTRLELEPESQVCAGGNAVVRSHSSEVLWADLAGTY</sequence>
<dbReference type="EMBL" id="CP000431">
    <property type="protein sequence ID" value="ABG94864.1"/>
    <property type="molecule type" value="Genomic_DNA"/>
</dbReference>
<organism evidence="1 2">
    <name type="scientific">Rhodococcus jostii (strain RHA1)</name>
    <dbReference type="NCBI Taxonomy" id="101510"/>
    <lineage>
        <taxon>Bacteria</taxon>
        <taxon>Bacillati</taxon>
        <taxon>Actinomycetota</taxon>
        <taxon>Actinomycetes</taxon>
        <taxon>Mycobacteriales</taxon>
        <taxon>Nocardiaceae</taxon>
        <taxon>Rhodococcus</taxon>
    </lineage>
</organism>
<dbReference type="OrthoDB" id="9807329at2"/>
<dbReference type="HOGENOM" id="CLU_2571560_0_0_11"/>
<dbReference type="AlphaFoldDB" id="Q0SC72"/>